<evidence type="ECO:0000313" key="10">
    <source>
        <dbReference type="Proteomes" id="UP000199103"/>
    </source>
</evidence>
<dbReference type="Proteomes" id="UP000199103">
    <property type="component" value="Chromosome I"/>
</dbReference>
<proteinExistence type="inferred from homology"/>
<comment type="similarity">
    <text evidence="8">Belongs to the ATPase delta chain family.</text>
</comment>
<dbReference type="InterPro" id="IPR020781">
    <property type="entry name" value="ATPase_OSCP/d_CS"/>
</dbReference>
<dbReference type="GO" id="GO:0005886">
    <property type="term" value="C:plasma membrane"/>
    <property type="evidence" value="ECO:0007669"/>
    <property type="project" value="UniProtKB-SubCell"/>
</dbReference>
<keyword evidence="5 8" id="KW-0472">Membrane</keyword>
<keyword evidence="2 8" id="KW-0813">Transport</keyword>
<dbReference type="PROSITE" id="PS00389">
    <property type="entry name" value="ATPASE_DELTA"/>
    <property type="match status" value="1"/>
</dbReference>
<protein>
    <recommendedName>
        <fullName evidence="8">ATP synthase subunit delta</fullName>
    </recommendedName>
    <alternativeName>
        <fullName evidence="8">ATP synthase F(1) sector subunit delta</fullName>
    </alternativeName>
    <alternativeName>
        <fullName evidence="8">F-type ATPase subunit delta</fullName>
        <shortName evidence="8">F-ATPase subunit delta</shortName>
    </alternativeName>
</protein>
<accession>A0A1H1ZV17</accession>
<comment type="function">
    <text evidence="8">F(1)F(0) ATP synthase produces ATP from ADP in the presence of a proton or sodium gradient. F-type ATPases consist of two structural domains, F(1) containing the extramembraneous catalytic core and F(0) containing the membrane proton channel, linked together by a central stalk and a peripheral stalk. During catalysis, ATP synthesis in the catalytic domain of F(1) is coupled via a rotary mechanism of the central stalk subunits to proton translocation.</text>
</comment>
<keyword evidence="7 8" id="KW-0066">ATP synthesis</keyword>
<comment type="subcellular location">
    <subcellularLocation>
        <location evidence="8">Cell membrane</location>
        <topology evidence="8">Peripheral membrane protein</topology>
    </subcellularLocation>
    <subcellularLocation>
        <location evidence="1">Membrane</location>
    </subcellularLocation>
</comment>
<keyword evidence="8" id="KW-1003">Cell membrane</keyword>
<dbReference type="Gene3D" id="1.10.520.20">
    <property type="entry name" value="N-terminal domain of the delta subunit of the F1F0-ATP synthase"/>
    <property type="match status" value="1"/>
</dbReference>
<dbReference type="RefSeq" id="WP_091529607.1">
    <property type="nucleotide sequence ID" value="NZ_LT629772.1"/>
</dbReference>
<evidence type="ECO:0000313" key="9">
    <source>
        <dbReference type="EMBL" id="SDT37641.1"/>
    </source>
</evidence>
<dbReference type="STRING" id="630515.SAMN04489812_5479"/>
<evidence type="ECO:0000256" key="4">
    <source>
        <dbReference type="ARBA" id="ARBA00023065"/>
    </source>
</evidence>
<sequence length="263" mass="28212">MSIESEAAVAELDAALDRIQVSDGLADELFSVVDLLDATPALRRALTDPSTPTERRQALANGLLQGKVSEATVGLVAEAVGKRLGHRALTDGLERQAVRAVLKVAEGNNALDEVEDQLFRFGRVVEGDPALRAAITDRSSTVDRRQSLVDSLLGGKATAQTVQLAKRAVAARDRNFSRTLNGYVEGAAALRNRVIATVRVARPLELEQRQRLQAALAGQVGRDVAIQEIVDPQLIGGIRVELGDEVIEGTVAGRLDQVRRQFG</sequence>
<dbReference type="HAMAP" id="MF_01416">
    <property type="entry name" value="ATP_synth_delta_bact"/>
    <property type="match status" value="1"/>
</dbReference>
<keyword evidence="10" id="KW-1185">Reference proteome</keyword>
<dbReference type="InterPro" id="IPR000711">
    <property type="entry name" value="ATPase_OSCP/dsu"/>
</dbReference>
<dbReference type="NCBIfam" id="TIGR01145">
    <property type="entry name" value="ATP_synt_delta"/>
    <property type="match status" value="1"/>
</dbReference>
<dbReference type="PANTHER" id="PTHR11910">
    <property type="entry name" value="ATP SYNTHASE DELTA CHAIN"/>
    <property type="match status" value="1"/>
</dbReference>
<evidence type="ECO:0000256" key="3">
    <source>
        <dbReference type="ARBA" id="ARBA00022781"/>
    </source>
</evidence>
<dbReference type="InterPro" id="IPR026015">
    <property type="entry name" value="ATP_synth_OSCP/delta_N_sf"/>
</dbReference>
<name>A0A1H1ZV17_9ACTN</name>
<evidence type="ECO:0000256" key="1">
    <source>
        <dbReference type="ARBA" id="ARBA00004370"/>
    </source>
</evidence>
<comment type="function">
    <text evidence="8">This protein is part of the stalk that links CF(0) to CF(1). It either transmits conformational changes from CF(0) to CF(1) or is implicated in proton conduction.</text>
</comment>
<dbReference type="EMBL" id="LT629772">
    <property type="protein sequence ID" value="SDT37641.1"/>
    <property type="molecule type" value="Genomic_DNA"/>
</dbReference>
<evidence type="ECO:0000256" key="5">
    <source>
        <dbReference type="ARBA" id="ARBA00023136"/>
    </source>
</evidence>
<evidence type="ECO:0000256" key="6">
    <source>
        <dbReference type="ARBA" id="ARBA00023196"/>
    </source>
</evidence>
<dbReference type="GO" id="GO:0045259">
    <property type="term" value="C:proton-transporting ATP synthase complex"/>
    <property type="evidence" value="ECO:0007669"/>
    <property type="project" value="UniProtKB-KW"/>
</dbReference>
<keyword evidence="6 8" id="KW-0139">CF(1)</keyword>
<evidence type="ECO:0000256" key="7">
    <source>
        <dbReference type="ARBA" id="ARBA00023310"/>
    </source>
</evidence>
<dbReference type="OrthoDB" id="5242917at2"/>
<gene>
    <name evidence="8" type="primary">atpH</name>
    <name evidence="9" type="ORF">SAMN04489812_5479</name>
</gene>
<dbReference type="GO" id="GO:0046933">
    <property type="term" value="F:proton-transporting ATP synthase activity, rotational mechanism"/>
    <property type="evidence" value="ECO:0007669"/>
    <property type="project" value="UniProtKB-UniRule"/>
</dbReference>
<organism evidence="9 10">
    <name type="scientific">Microlunatus soli</name>
    <dbReference type="NCBI Taxonomy" id="630515"/>
    <lineage>
        <taxon>Bacteria</taxon>
        <taxon>Bacillati</taxon>
        <taxon>Actinomycetota</taxon>
        <taxon>Actinomycetes</taxon>
        <taxon>Propionibacteriales</taxon>
        <taxon>Propionibacteriaceae</taxon>
        <taxon>Microlunatus</taxon>
    </lineage>
</organism>
<keyword evidence="3 8" id="KW-0375">Hydrogen ion transport</keyword>
<reference evidence="9 10" key="1">
    <citation type="submission" date="2016-10" db="EMBL/GenBank/DDBJ databases">
        <authorList>
            <person name="de Groot N.N."/>
        </authorList>
    </citation>
    <scope>NUCLEOTIDE SEQUENCE [LARGE SCALE GENOMIC DNA]</scope>
    <source>
        <strain evidence="9 10">DSM 21800</strain>
    </source>
</reference>
<dbReference type="PRINTS" id="PR00125">
    <property type="entry name" value="ATPASEDELTA"/>
</dbReference>
<dbReference type="Pfam" id="PF00213">
    <property type="entry name" value="OSCP"/>
    <property type="match status" value="1"/>
</dbReference>
<dbReference type="AlphaFoldDB" id="A0A1H1ZV17"/>
<keyword evidence="4 8" id="KW-0406">Ion transport</keyword>
<evidence type="ECO:0000256" key="8">
    <source>
        <dbReference type="HAMAP-Rule" id="MF_01416"/>
    </source>
</evidence>
<evidence type="ECO:0000256" key="2">
    <source>
        <dbReference type="ARBA" id="ARBA00022448"/>
    </source>
</evidence>
<dbReference type="NCBIfam" id="NF009967">
    <property type="entry name" value="PRK13430.1"/>
    <property type="match status" value="1"/>
</dbReference>